<keyword evidence="5 8" id="KW-0547">Nucleotide-binding</keyword>
<proteinExistence type="inferred from homology"/>
<comment type="pathway">
    <text evidence="1 8">Cofactor biosynthesis; (R)-pantothenate biosynthesis; (R)-pantothenate from (R)-pantoate and beta-alanine: step 1/1.</text>
</comment>
<dbReference type="Gene3D" id="3.40.50.620">
    <property type="entry name" value="HUPs"/>
    <property type="match status" value="1"/>
</dbReference>
<dbReference type="PANTHER" id="PTHR21299:SF1">
    <property type="entry name" value="PANTOATE--BETA-ALANINE LIGASE"/>
    <property type="match status" value="1"/>
</dbReference>
<sequence>MSAPAGVMRTLESYRETRAVLDAHRAAGRTVGMVGTSGAIHEGHLSLVERARRENDVVALFYAGVMSVDAAPASVQIYERDVDRDTELLAAAGVDLFYVMRRDDLYARPPVTFLAQPELVPDLPGLLAPDHAGILATMVVSMLNIAGPCTNYSGEKDWQQLVLFKRAAEDLLSPSTVVGCPTVREPDGVARSSRNVRLTPAHRAAAPVIYRALTEAVELVDAGERAAKVVTGRIADRIAAVASVDYVHAVEADTLRPLDVLDGEVRLLVSATFGDTPLVDNIGITVSRQAAAVPAGEVGAVGAGNDTEETAR</sequence>
<dbReference type="InParanoid" id="E3JD82"/>
<accession>E3JD82</accession>
<evidence type="ECO:0000256" key="6">
    <source>
        <dbReference type="ARBA" id="ARBA00022840"/>
    </source>
</evidence>
<name>E3JD82_PSEI1</name>
<feature type="binding site" evidence="8">
    <location>
        <position position="160"/>
    </location>
    <ligand>
        <name>(R)-pantoate</name>
        <dbReference type="ChEBI" id="CHEBI:15980"/>
    </ligand>
</feature>
<dbReference type="KEGG" id="fri:FraEuI1c_4367"/>
<dbReference type="GO" id="GO:0005524">
    <property type="term" value="F:ATP binding"/>
    <property type="evidence" value="ECO:0007669"/>
    <property type="project" value="UniProtKB-KW"/>
</dbReference>
<dbReference type="HAMAP" id="MF_00158">
    <property type="entry name" value="PanC"/>
    <property type="match status" value="1"/>
</dbReference>
<dbReference type="Gene3D" id="3.30.1300.10">
    <property type="entry name" value="Pantoate-beta-alanine ligase, C-terminal domain"/>
    <property type="match status" value="1"/>
</dbReference>
<comment type="catalytic activity">
    <reaction evidence="7 8">
        <text>(R)-pantoate + beta-alanine + ATP = (R)-pantothenate + AMP + diphosphate + H(+)</text>
        <dbReference type="Rhea" id="RHEA:10912"/>
        <dbReference type="ChEBI" id="CHEBI:15378"/>
        <dbReference type="ChEBI" id="CHEBI:15980"/>
        <dbReference type="ChEBI" id="CHEBI:29032"/>
        <dbReference type="ChEBI" id="CHEBI:30616"/>
        <dbReference type="ChEBI" id="CHEBI:33019"/>
        <dbReference type="ChEBI" id="CHEBI:57966"/>
        <dbReference type="ChEBI" id="CHEBI:456215"/>
        <dbReference type="EC" id="6.3.2.1"/>
    </reaction>
</comment>
<feature type="binding site" evidence="8">
    <location>
        <begin position="154"/>
        <end position="157"/>
    </location>
    <ligand>
        <name>ATP</name>
        <dbReference type="ChEBI" id="CHEBI:30616"/>
    </ligand>
</feature>
<comment type="similarity">
    <text evidence="2 8">Belongs to the pantothenate synthetase family.</text>
</comment>
<protein>
    <recommendedName>
        <fullName evidence="8">Pantothenate synthetase</fullName>
        <shortName evidence="8">PS</shortName>
        <ecNumber evidence="8">6.3.2.1</ecNumber>
    </recommendedName>
    <alternativeName>
        <fullName evidence="8">Pantoate--beta-alanine ligase</fullName>
    </alternativeName>
    <alternativeName>
        <fullName evidence="8">Pantoate-activating enzyme</fullName>
    </alternativeName>
</protein>
<keyword evidence="3 8" id="KW-0436">Ligase</keyword>
<dbReference type="GO" id="GO:0005829">
    <property type="term" value="C:cytosol"/>
    <property type="evidence" value="ECO:0007669"/>
    <property type="project" value="TreeGrafter"/>
</dbReference>
<dbReference type="eggNOG" id="COG0414">
    <property type="taxonomic scope" value="Bacteria"/>
</dbReference>
<dbReference type="Proteomes" id="UP000002484">
    <property type="component" value="Chromosome"/>
</dbReference>
<dbReference type="Pfam" id="PF02569">
    <property type="entry name" value="Pantoate_ligase"/>
    <property type="match status" value="1"/>
</dbReference>
<dbReference type="InterPro" id="IPR014729">
    <property type="entry name" value="Rossmann-like_a/b/a_fold"/>
</dbReference>
<keyword evidence="6 8" id="KW-0067">ATP-binding</keyword>
<keyword evidence="10" id="KW-1185">Reference proteome</keyword>
<dbReference type="GO" id="GO:0015940">
    <property type="term" value="P:pantothenate biosynthetic process"/>
    <property type="evidence" value="ECO:0007669"/>
    <property type="project" value="UniProtKB-UniRule"/>
</dbReference>
<dbReference type="UniPathway" id="UPA00028">
    <property type="reaction ID" value="UER00005"/>
</dbReference>
<evidence type="ECO:0000256" key="7">
    <source>
        <dbReference type="ARBA" id="ARBA00048258"/>
    </source>
</evidence>
<evidence type="ECO:0000313" key="9">
    <source>
        <dbReference type="EMBL" id="ADP82366.1"/>
    </source>
</evidence>
<dbReference type="AlphaFoldDB" id="E3JD82"/>
<gene>
    <name evidence="8" type="primary">panC</name>
    <name evidence="9" type="ordered locus">FraEuI1c_4367</name>
</gene>
<feature type="binding site" evidence="8">
    <location>
        <position position="183"/>
    </location>
    <ligand>
        <name>ATP</name>
        <dbReference type="ChEBI" id="CHEBI:30616"/>
    </ligand>
</feature>
<evidence type="ECO:0000256" key="8">
    <source>
        <dbReference type="HAMAP-Rule" id="MF_00158"/>
    </source>
</evidence>
<comment type="miscellaneous">
    <text evidence="8">The reaction proceeds by a bi uni uni bi ping pong mechanism.</text>
</comment>
<dbReference type="InterPro" id="IPR003721">
    <property type="entry name" value="Pantoate_ligase"/>
</dbReference>
<evidence type="ECO:0000313" key="10">
    <source>
        <dbReference type="Proteomes" id="UP000002484"/>
    </source>
</evidence>
<comment type="caution">
    <text evidence="8">Lacks conserved residue(s) required for the propagation of feature annotation.</text>
</comment>
<dbReference type="SUPFAM" id="SSF52374">
    <property type="entry name" value="Nucleotidylyl transferase"/>
    <property type="match status" value="1"/>
</dbReference>
<comment type="function">
    <text evidence="8">Catalyzes the condensation of pantoate with beta-alanine in an ATP-dependent reaction via a pantoyl-adenylate intermediate.</text>
</comment>
<dbReference type="EMBL" id="CP002299">
    <property type="protein sequence ID" value="ADP82366.1"/>
    <property type="molecule type" value="Genomic_DNA"/>
</dbReference>
<evidence type="ECO:0000256" key="3">
    <source>
        <dbReference type="ARBA" id="ARBA00022598"/>
    </source>
</evidence>
<dbReference type="InterPro" id="IPR042176">
    <property type="entry name" value="Pantoate_ligase_C"/>
</dbReference>
<evidence type="ECO:0000256" key="5">
    <source>
        <dbReference type="ARBA" id="ARBA00022741"/>
    </source>
</evidence>
<comment type="subcellular location">
    <subcellularLocation>
        <location evidence="8">Cytoplasm</location>
    </subcellularLocation>
</comment>
<dbReference type="PANTHER" id="PTHR21299">
    <property type="entry name" value="CYTIDYLATE KINASE/PANTOATE-BETA-ALANINE LIGASE"/>
    <property type="match status" value="1"/>
</dbReference>
<feature type="active site" description="Proton donor" evidence="8">
    <location>
        <position position="44"/>
    </location>
</feature>
<dbReference type="GO" id="GO:0004592">
    <property type="term" value="F:pantoate-beta-alanine ligase activity"/>
    <property type="evidence" value="ECO:0007669"/>
    <property type="project" value="UniProtKB-UniRule"/>
</dbReference>
<keyword evidence="4 8" id="KW-0566">Pantothenate biosynthesis</keyword>
<dbReference type="STRING" id="298654.FraEuI1c_4367"/>
<comment type="subunit">
    <text evidence="8">Homodimer.</text>
</comment>
<dbReference type="EC" id="6.3.2.1" evidence="8"/>
<evidence type="ECO:0000256" key="1">
    <source>
        <dbReference type="ARBA" id="ARBA00004990"/>
    </source>
</evidence>
<feature type="binding site" evidence="8">
    <location>
        <begin position="191"/>
        <end position="194"/>
    </location>
    <ligand>
        <name>ATP</name>
        <dbReference type="ChEBI" id="CHEBI:30616"/>
    </ligand>
</feature>
<evidence type="ECO:0000256" key="2">
    <source>
        <dbReference type="ARBA" id="ARBA00009256"/>
    </source>
</evidence>
<keyword evidence="8" id="KW-0963">Cytoplasm</keyword>
<organism evidence="9 10">
    <name type="scientific">Pseudofrankia inefficax (strain DSM 45817 / CECT 9037 / DDB 130130 / EuI1c)</name>
    <name type="common">Frankia inefficax</name>
    <dbReference type="NCBI Taxonomy" id="298654"/>
    <lineage>
        <taxon>Bacteria</taxon>
        <taxon>Bacillati</taxon>
        <taxon>Actinomycetota</taxon>
        <taxon>Actinomycetes</taxon>
        <taxon>Frankiales</taxon>
        <taxon>Frankiaceae</taxon>
        <taxon>Pseudofrankia</taxon>
    </lineage>
</organism>
<dbReference type="HOGENOM" id="CLU_047148_0_0_11"/>
<reference evidence="9 10" key="1">
    <citation type="submission" date="2010-10" db="EMBL/GenBank/DDBJ databases">
        <title>Complete sequence of Frankia sp. EuI1c.</title>
        <authorList>
            <consortium name="US DOE Joint Genome Institute"/>
            <person name="Lucas S."/>
            <person name="Copeland A."/>
            <person name="Lapidus A."/>
            <person name="Cheng J.-F."/>
            <person name="Bruce D."/>
            <person name="Goodwin L."/>
            <person name="Pitluck S."/>
            <person name="Chertkov O."/>
            <person name="Detter J.C."/>
            <person name="Han C."/>
            <person name="Tapia R."/>
            <person name="Land M."/>
            <person name="Hauser L."/>
            <person name="Jeffries C."/>
            <person name="Kyrpides N."/>
            <person name="Ivanova N."/>
            <person name="Mikhailova N."/>
            <person name="Beauchemin N."/>
            <person name="Sen A."/>
            <person name="Sur S.A."/>
            <person name="Gtari M."/>
            <person name="Wall L."/>
            <person name="Tisa L."/>
            <person name="Woyke T."/>
        </authorList>
    </citation>
    <scope>NUCLEOTIDE SEQUENCE [LARGE SCALE GENOMIC DNA]</scope>
    <source>
        <strain evidence="10">DSM 45817 / CECT 9037 / EuI1c</strain>
    </source>
</reference>
<evidence type="ECO:0000256" key="4">
    <source>
        <dbReference type="ARBA" id="ARBA00022655"/>
    </source>
</evidence>